<dbReference type="PROSITE" id="PS50863">
    <property type="entry name" value="B3"/>
    <property type="match status" value="8"/>
</dbReference>
<feature type="domain" description="TF-B3" evidence="7">
    <location>
        <begin position="1477"/>
        <end position="1579"/>
    </location>
</feature>
<sequence length="1583" mass="178598">MDFPVLVKRETMEEESVLLNSLPPFATIEHTPQQPSIIHRSMFTSKTPHFFKVILQETITQGRLGIPRNFVRKYGNQLSSPVKLEVPNGAIWQVELTKSTDEKLHLQNGWREFAEHYLLEFGSFVVFRYEGNDRFHVLIFDKSASEIDYPYTSTEYDDGDGDGHISVGVIAARPSVKTEVLSCPQKLTDTEKAQAVQIASAFKSTEHPVFMVLMRPSSVCYKYRMVIPLDFALKFLPKHNCNLTLCNSAGETWPVKFYRKTQSKKLSAQLYGGWQTFVKDNRINIGDICVFELIRQPEILMKVQIYPAAKNASNACRSQADNSIASQLRTGSLVSVTEPDCQQTRCHYSSSELKDSKLKTQKNSDFQYSTKELRGEFRCSAKNDNGGVSGDWGCLKPDLVGKLQPLTPTEKQRAADIASWSSSRLVSGKSKEKSHLPCPLPQKKMRINSPNQHGQDSKLEVLSSGISSDAQRSVTTEALSCVQRLAAIEKAHAVQIASAFKSTENPVFMVVMRPSYVLGKCRMFIPSDFARKFFTMYKCNLTLCNSTGKTWHAKFSRYPENKKPNARLYGGWCEFVEDNHLNVGDICVFELIKHPEILMKVQIYPVVKNASKACGPQALGSIVSRVKTRSLVSDAKRRCQQSARPPSSREFIDLTDSYVESLDDSPLDQKTKKKMTSPSFQPCKLMRTNPSESNQAKGTKLEKEKKSLNFQYLTKEVGGEKYSVKNDSGRRSSARRCPIPDPIYGKQRDCVGASAFKTSNPSFSVVIQPSYIGSSSALHIPVEFVKRYLKKSGEMVLRVADGRIWIVEYRRKASNKGRKAVFGSRSWGQFAKDNQLEKTNNGSMFAPKTPHFFKIILEATIRDKKLGIPRKFVRKYGKGLSSSVLLTVPSGDTWHAQLTKSDGVVWFQNGWQAFAEYYSLQYGHFLVFRYEGNGKFLVLIFDMSASEIEYPCKSHIEDHNSDDQVCLKLVKKEAKDDTCDGTLYETPPCKETMKKKKKRSRPPCSKPRKKLKTTQKDKNEKDWEDEPTSEEDMQTRVPRDEHAFGVIEYDKALQRASSFRSENPFFLVIMQPSYINPGRKMCIPKEFTMKFLKENLGDLTLCTSEGKTWSTQYWRYKSRNKYTKAIIHIGWRQFMLDNNLEAGDVCVFELISKTESMLNVIIYRGRQDTSCSSPLGGINSSENGGNVNSSTLGSTESNHDCLMRPMTAVEKARAILKASNFKSKNPFFKVVMQPRYLILRCSLGIPYKFVKRHLDEEKEEAILRVSDGRTWVVKFAVKVFTGGQHKAEFSTWRAFARDNNLEVGDVCVFELISRHENSFKVSIFSAASGANSSLSPRADDAEASQVASKNCLAPRIEADDDFGNCYAGNSSPAAQLTTIEYQENEEEVNLTDDAKASQVASKDWLVPKIEADDDFDKCHVGNSSPAAQFPAIGYEETEEEVQPTICTRPRGPQRLQAGEKAKALQRASGFKSQNPFFTLAMQPSYVSNGYRLAIPLDFSRKYLRNGSGNVILSMVGDGKTWLTKYHREAKGTNPRAKLIDGWKTFAKDNNLEIGDVCVFEMINSEGYQLSLNVAIYKPQEDQT</sequence>
<name>A0A9D3ZXK6_9ROSI</name>
<accession>A0A9D3ZXK6</accession>
<dbReference type="EMBL" id="JAIQCV010000008">
    <property type="protein sequence ID" value="KAH1072874.1"/>
    <property type="molecule type" value="Genomic_DNA"/>
</dbReference>
<feature type="domain" description="TF-B3" evidence="7">
    <location>
        <begin position="763"/>
        <end position="845"/>
    </location>
</feature>
<dbReference type="InterPro" id="IPR003340">
    <property type="entry name" value="B3_DNA-bd"/>
</dbReference>
<dbReference type="OrthoDB" id="957832at2759"/>
<evidence type="ECO:0000256" key="2">
    <source>
        <dbReference type="ARBA" id="ARBA00023015"/>
    </source>
</evidence>
<dbReference type="PANTHER" id="PTHR31391:SF106">
    <property type="entry name" value="B3 DOMAIN-CONTAINING PROTEIN OS01G0723500"/>
    <property type="match status" value="1"/>
</dbReference>
<evidence type="ECO:0000313" key="9">
    <source>
        <dbReference type="Proteomes" id="UP000828251"/>
    </source>
</evidence>
<feature type="domain" description="TF-B3" evidence="7">
    <location>
        <begin position="1066"/>
        <end position="1166"/>
    </location>
</feature>
<gene>
    <name evidence="8" type="ORF">J1N35_025202</name>
</gene>
<feature type="region of interest" description="Disordered" evidence="6">
    <location>
        <begin position="1175"/>
        <end position="1197"/>
    </location>
</feature>
<feature type="region of interest" description="Disordered" evidence="6">
    <location>
        <begin position="990"/>
        <end position="1037"/>
    </location>
</feature>
<evidence type="ECO:0000256" key="1">
    <source>
        <dbReference type="ARBA" id="ARBA00004123"/>
    </source>
</evidence>
<evidence type="ECO:0000259" key="7">
    <source>
        <dbReference type="PROSITE" id="PS50863"/>
    </source>
</evidence>
<dbReference type="InterPro" id="IPR044837">
    <property type="entry name" value="REM16-like"/>
</dbReference>
<dbReference type="SMART" id="SM01019">
    <property type="entry name" value="B3"/>
    <property type="match status" value="8"/>
</dbReference>
<dbReference type="InterPro" id="IPR015300">
    <property type="entry name" value="DNA-bd_pseudobarrel_sf"/>
</dbReference>
<proteinExistence type="predicted"/>
<keyword evidence="9" id="KW-1185">Reference proteome</keyword>
<feature type="domain" description="TF-B3" evidence="7">
    <location>
        <begin position="851"/>
        <end position="944"/>
    </location>
</feature>
<evidence type="ECO:0000313" key="8">
    <source>
        <dbReference type="EMBL" id="KAH1072874.1"/>
    </source>
</evidence>
<dbReference type="SUPFAM" id="SSF101936">
    <property type="entry name" value="DNA-binding pseudobarrel domain"/>
    <property type="match status" value="8"/>
</dbReference>
<comment type="subcellular location">
    <subcellularLocation>
        <location evidence="1">Nucleus</location>
    </subcellularLocation>
</comment>
<keyword evidence="2" id="KW-0805">Transcription regulation</keyword>
<reference evidence="8 9" key="1">
    <citation type="journal article" date="2021" name="Plant Biotechnol. J.">
        <title>Multi-omics assisted identification of the key and species-specific regulatory components of drought-tolerant mechanisms in Gossypium stocksii.</title>
        <authorList>
            <person name="Yu D."/>
            <person name="Ke L."/>
            <person name="Zhang D."/>
            <person name="Wu Y."/>
            <person name="Sun Y."/>
            <person name="Mei J."/>
            <person name="Sun J."/>
            <person name="Sun Y."/>
        </authorList>
    </citation>
    <scope>NUCLEOTIDE SEQUENCE [LARGE SCALE GENOMIC DNA]</scope>
    <source>
        <strain evidence="9">cv. E1</strain>
        <tissue evidence="8">Leaf</tissue>
    </source>
</reference>
<keyword evidence="4" id="KW-0804">Transcription</keyword>
<feature type="compositionally biased region" description="Low complexity" evidence="6">
    <location>
        <begin position="1176"/>
        <end position="1190"/>
    </location>
</feature>
<dbReference type="GO" id="GO:0003677">
    <property type="term" value="F:DNA binding"/>
    <property type="evidence" value="ECO:0007669"/>
    <property type="project" value="UniProtKB-KW"/>
</dbReference>
<dbReference type="CDD" id="cd10017">
    <property type="entry name" value="B3_DNA"/>
    <property type="match status" value="8"/>
</dbReference>
<feature type="compositionally biased region" description="Acidic residues" evidence="6">
    <location>
        <begin position="1022"/>
        <end position="1032"/>
    </location>
</feature>
<comment type="caution">
    <text evidence="8">The sequence shown here is derived from an EMBL/GenBank/DDBJ whole genome shotgun (WGS) entry which is preliminary data.</text>
</comment>
<keyword evidence="5" id="KW-0539">Nucleus</keyword>
<feature type="domain" description="TF-B3" evidence="7">
    <location>
        <begin position="210"/>
        <end position="309"/>
    </location>
</feature>
<feature type="region of interest" description="Disordered" evidence="6">
    <location>
        <begin position="429"/>
        <end position="456"/>
    </location>
</feature>
<dbReference type="GO" id="GO:0005634">
    <property type="term" value="C:nucleus"/>
    <property type="evidence" value="ECO:0007669"/>
    <property type="project" value="UniProtKB-SubCell"/>
</dbReference>
<protein>
    <recommendedName>
        <fullName evidence="7">TF-B3 domain-containing protein</fullName>
    </recommendedName>
</protein>
<dbReference type="Gene3D" id="2.40.330.10">
    <property type="entry name" value="DNA-binding pseudobarrel domain"/>
    <property type="match status" value="8"/>
</dbReference>
<evidence type="ECO:0000256" key="4">
    <source>
        <dbReference type="ARBA" id="ARBA00023163"/>
    </source>
</evidence>
<feature type="domain" description="TF-B3" evidence="7">
    <location>
        <begin position="1228"/>
        <end position="1327"/>
    </location>
</feature>
<organism evidence="8 9">
    <name type="scientific">Gossypium stocksii</name>
    <dbReference type="NCBI Taxonomy" id="47602"/>
    <lineage>
        <taxon>Eukaryota</taxon>
        <taxon>Viridiplantae</taxon>
        <taxon>Streptophyta</taxon>
        <taxon>Embryophyta</taxon>
        <taxon>Tracheophyta</taxon>
        <taxon>Spermatophyta</taxon>
        <taxon>Magnoliopsida</taxon>
        <taxon>eudicotyledons</taxon>
        <taxon>Gunneridae</taxon>
        <taxon>Pentapetalae</taxon>
        <taxon>rosids</taxon>
        <taxon>malvids</taxon>
        <taxon>Malvales</taxon>
        <taxon>Malvaceae</taxon>
        <taxon>Malvoideae</taxon>
        <taxon>Gossypium</taxon>
    </lineage>
</organism>
<feature type="domain" description="TF-B3" evidence="7">
    <location>
        <begin position="49"/>
        <end position="143"/>
    </location>
</feature>
<evidence type="ECO:0000256" key="6">
    <source>
        <dbReference type="SAM" id="MobiDB-lite"/>
    </source>
</evidence>
<feature type="domain" description="TF-B3" evidence="7">
    <location>
        <begin position="508"/>
        <end position="607"/>
    </location>
</feature>
<evidence type="ECO:0000256" key="5">
    <source>
        <dbReference type="ARBA" id="ARBA00023242"/>
    </source>
</evidence>
<keyword evidence="3" id="KW-0238">DNA-binding</keyword>
<dbReference type="Proteomes" id="UP000828251">
    <property type="component" value="Unassembled WGS sequence"/>
</dbReference>
<feature type="compositionally biased region" description="Basic residues" evidence="6">
    <location>
        <begin position="993"/>
        <end position="1013"/>
    </location>
</feature>
<evidence type="ECO:0000256" key="3">
    <source>
        <dbReference type="ARBA" id="ARBA00023125"/>
    </source>
</evidence>
<dbReference type="PANTHER" id="PTHR31391">
    <property type="entry name" value="B3 DOMAIN-CONTAINING PROTEIN OS11G0197600-RELATED"/>
    <property type="match status" value="1"/>
</dbReference>
<dbReference type="Pfam" id="PF02362">
    <property type="entry name" value="B3"/>
    <property type="match status" value="8"/>
</dbReference>